<accession>A0A921SZJ1</accession>
<comment type="caution">
    <text evidence="1">The sequence shown here is derived from an EMBL/GenBank/DDBJ whole genome shotgun (WGS) entry which is preliminary data.</text>
</comment>
<dbReference type="Gene3D" id="1.10.10.10">
    <property type="entry name" value="Winged helix-like DNA-binding domain superfamily/Winged helix DNA-binding domain"/>
    <property type="match status" value="1"/>
</dbReference>
<dbReference type="AlphaFoldDB" id="A0A921SZJ1"/>
<gene>
    <name evidence="1" type="ORF">K8V90_05385</name>
</gene>
<name>A0A921SZJ1_9FIRM</name>
<proteinExistence type="predicted"/>
<organism evidence="1 2">
    <name type="scientific">Romboutsia timonensis</name>
    <dbReference type="NCBI Taxonomy" id="1776391"/>
    <lineage>
        <taxon>Bacteria</taxon>
        <taxon>Bacillati</taxon>
        <taxon>Bacillota</taxon>
        <taxon>Clostridia</taxon>
        <taxon>Peptostreptococcales</taxon>
        <taxon>Peptostreptococcaceae</taxon>
        <taxon>Romboutsia</taxon>
    </lineage>
</organism>
<protein>
    <submittedName>
        <fullName evidence="1">Helix-turn-helix domain-containing protein</fullName>
    </submittedName>
</protein>
<dbReference type="EMBL" id="DYUB01000173">
    <property type="protein sequence ID" value="HJG96518.1"/>
    <property type="molecule type" value="Genomic_DNA"/>
</dbReference>
<dbReference type="InterPro" id="IPR036388">
    <property type="entry name" value="WH-like_DNA-bd_sf"/>
</dbReference>
<dbReference type="Proteomes" id="UP000776700">
    <property type="component" value="Unassembled WGS sequence"/>
</dbReference>
<reference evidence="1" key="2">
    <citation type="submission" date="2021-09" db="EMBL/GenBank/DDBJ databases">
        <authorList>
            <person name="Gilroy R."/>
        </authorList>
    </citation>
    <scope>NUCLEOTIDE SEQUENCE</scope>
    <source>
        <strain evidence="1">1277</strain>
    </source>
</reference>
<evidence type="ECO:0000313" key="2">
    <source>
        <dbReference type="Proteomes" id="UP000776700"/>
    </source>
</evidence>
<sequence>MAKLIDFNLVECDEILFEKTSLQSYGYGIVSQLPMKDREMSIQAKGVYAYLVSCAGNDKQTYPTKEKMCYDLGIKKVDTLSKYIKQIQARGYIKIVKTKRDNLKYKNVYLIATDTRTIEIWKREFEEGKEIEEAEVIAENKKSLTYGEVKDNENKEVPTYDEVETNNLENSFDNNIISDNEEKYNRKFIKNEENISNKCEDDDIEAKNKRLMEEEKVFVPSFRGWN</sequence>
<dbReference type="Pfam" id="PF13730">
    <property type="entry name" value="HTH_36"/>
    <property type="match status" value="1"/>
</dbReference>
<evidence type="ECO:0000313" key="1">
    <source>
        <dbReference type="EMBL" id="HJG96518.1"/>
    </source>
</evidence>
<reference evidence="1" key="1">
    <citation type="journal article" date="2021" name="PeerJ">
        <title>Extensive microbial diversity within the chicken gut microbiome revealed by metagenomics and culture.</title>
        <authorList>
            <person name="Gilroy R."/>
            <person name="Ravi A."/>
            <person name="Getino M."/>
            <person name="Pursley I."/>
            <person name="Horton D.L."/>
            <person name="Alikhan N.F."/>
            <person name="Baker D."/>
            <person name="Gharbi K."/>
            <person name="Hall N."/>
            <person name="Watson M."/>
            <person name="Adriaenssens E.M."/>
            <person name="Foster-Nyarko E."/>
            <person name="Jarju S."/>
            <person name="Secka A."/>
            <person name="Antonio M."/>
            <person name="Oren A."/>
            <person name="Chaudhuri R.R."/>
            <person name="La Ragione R."/>
            <person name="Hildebrand F."/>
            <person name="Pallen M.J."/>
        </authorList>
    </citation>
    <scope>NUCLEOTIDE SEQUENCE</scope>
    <source>
        <strain evidence="1">1277</strain>
    </source>
</reference>